<dbReference type="EMBL" id="JAFCLK010000021">
    <property type="protein sequence ID" value="MBR1138444.1"/>
    <property type="molecule type" value="Genomic_DNA"/>
</dbReference>
<keyword evidence="1" id="KW-0732">Signal</keyword>
<feature type="chain" id="PRO_5047408649" evidence="1">
    <location>
        <begin position="25"/>
        <end position="208"/>
    </location>
</feature>
<organism evidence="2 3">
    <name type="scientific">Bradyrhizobium denitrificans</name>
    <dbReference type="NCBI Taxonomy" id="2734912"/>
    <lineage>
        <taxon>Bacteria</taxon>
        <taxon>Pseudomonadati</taxon>
        <taxon>Pseudomonadota</taxon>
        <taxon>Alphaproteobacteria</taxon>
        <taxon>Hyphomicrobiales</taxon>
        <taxon>Nitrobacteraceae</taxon>
        <taxon>Bradyrhizobium</taxon>
    </lineage>
</organism>
<evidence type="ECO:0000313" key="3">
    <source>
        <dbReference type="Proteomes" id="UP001314635"/>
    </source>
</evidence>
<comment type="caution">
    <text evidence="2">The sequence shown here is derived from an EMBL/GenBank/DDBJ whole genome shotgun (WGS) entry which is preliminary data.</text>
</comment>
<accession>A0ABS5GBN1</accession>
<evidence type="ECO:0000313" key="2">
    <source>
        <dbReference type="EMBL" id="MBR1138444.1"/>
    </source>
</evidence>
<reference evidence="3" key="1">
    <citation type="journal article" date="2021" name="ISME J.">
        <title>Evolutionary origin and ecological implication of a unique nif island in free-living Bradyrhizobium lineages.</title>
        <authorList>
            <person name="Tao J."/>
        </authorList>
    </citation>
    <scope>NUCLEOTIDE SEQUENCE [LARGE SCALE GENOMIC DNA]</scope>
    <source>
        <strain evidence="3">SZCCT0094</strain>
    </source>
</reference>
<protein>
    <submittedName>
        <fullName evidence="2">Uncharacterized protein</fullName>
    </submittedName>
</protein>
<dbReference type="RefSeq" id="WP_049795303.1">
    <property type="nucleotide sequence ID" value="NZ_JAMKCE010000015.1"/>
</dbReference>
<feature type="signal peptide" evidence="1">
    <location>
        <begin position="1"/>
        <end position="24"/>
    </location>
</feature>
<sequence>MAINGLLKVLCAPALVFLAGQAWAGTCVNPPLSPEAIAQFKADPKAIVAPDTDTRTVENLVRDLVGTDAKLAADIIQIARDTTPRFRSAIAAGMAQGAIACSNVDQEAALLIQQAVASFEDSAFQASFAAVAGDLSTAAVEAAAASATASVGSVVIVTPGTARGRTTQPGGGGSTAIAQITSVGTIIRAISGTNSTSSTAASPVSAKR</sequence>
<gene>
    <name evidence="2" type="ORF">JQ619_21990</name>
</gene>
<name>A0ABS5GBN1_9BRAD</name>
<dbReference type="Proteomes" id="UP001314635">
    <property type="component" value="Unassembled WGS sequence"/>
</dbReference>
<proteinExistence type="predicted"/>
<keyword evidence="3" id="KW-1185">Reference proteome</keyword>
<evidence type="ECO:0000256" key="1">
    <source>
        <dbReference type="SAM" id="SignalP"/>
    </source>
</evidence>